<keyword evidence="1" id="KW-0732">Signal</keyword>
<feature type="signal peptide" evidence="1">
    <location>
        <begin position="1"/>
        <end position="32"/>
    </location>
</feature>
<dbReference type="Pfam" id="PF01497">
    <property type="entry name" value="Peripla_BP_2"/>
    <property type="match status" value="1"/>
</dbReference>
<dbReference type="InterPro" id="IPR050902">
    <property type="entry name" value="ABC_Transporter_SBP"/>
</dbReference>
<dbReference type="PANTHER" id="PTHR30535:SF4">
    <property type="entry name" value="HEMIN-BINDING PERIPLASMIC PROTEIN HMUT"/>
    <property type="match status" value="1"/>
</dbReference>
<evidence type="ECO:0000313" key="4">
    <source>
        <dbReference type="Proteomes" id="UP000199513"/>
    </source>
</evidence>
<feature type="chain" id="PRO_5011629792" evidence="1">
    <location>
        <begin position="33"/>
        <end position="288"/>
    </location>
</feature>
<organism evidence="3 4">
    <name type="scientific">Thermoflexibacter ruber</name>
    <dbReference type="NCBI Taxonomy" id="1003"/>
    <lineage>
        <taxon>Bacteria</taxon>
        <taxon>Pseudomonadati</taxon>
        <taxon>Bacteroidota</taxon>
        <taxon>Cytophagia</taxon>
        <taxon>Cytophagales</taxon>
        <taxon>Thermoflexibacteraceae</taxon>
        <taxon>Thermoflexibacter</taxon>
    </lineage>
</organism>
<gene>
    <name evidence="3" type="ORF">SAMN04488541_10628</name>
</gene>
<feature type="domain" description="Fe/B12 periplasmic-binding" evidence="2">
    <location>
        <begin position="35"/>
        <end position="287"/>
    </location>
</feature>
<dbReference type="PROSITE" id="PS51257">
    <property type="entry name" value="PROKAR_LIPOPROTEIN"/>
    <property type="match status" value="1"/>
</dbReference>
<reference evidence="4" key="1">
    <citation type="submission" date="2016-10" db="EMBL/GenBank/DDBJ databases">
        <authorList>
            <person name="Varghese N."/>
            <person name="Submissions S."/>
        </authorList>
    </citation>
    <scope>NUCLEOTIDE SEQUENCE [LARGE SCALE GENOMIC DNA]</scope>
    <source>
        <strain>GEY</strain>
        <strain evidence="4">DSM 9560</strain>
    </source>
</reference>
<name>A0A1I2JRC9_9BACT</name>
<sequence length="288" mass="31288">MKIKIMKIKTMKIKQFIVFCFAFWLSACTAYAQNRIVSVDGTLSELLCALGLENQIVGVDVTSTFPESLKKLPQVGHNRNIAAEGVLSLNPTLIVGLESSNLKPEVIAQLRAAGKKVQIFPRTYSIEGTKQLIREVAQFFQRAAQGEVIIKSMETDLAKLKKVSPSQKGLFIYARGVGSLMVSGEGTPLEKMFQLVGCENAVKGFADYKPLTAESLLLANPDFIILFNSGLESVGGVEGLLKVQGISQTKAGKNRKVIAMDGQLLTGFGIRVGKALVELSEKISQTNY</sequence>
<dbReference type="STRING" id="1003.SAMN04488541_10628"/>
<accession>A0A1I2JRC9</accession>
<dbReference type="AlphaFoldDB" id="A0A1I2JRC9"/>
<evidence type="ECO:0000259" key="2">
    <source>
        <dbReference type="PROSITE" id="PS50983"/>
    </source>
</evidence>
<evidence type="ECO:0000256" key="1">
    <source>
        <dbReference type="SAM" id="SignalP"/>
    </source>
</evidence>
<protein>
    <submittedName>
        <fullName evidence="3">Iron complex transport system substrate-binding protein</fullName>
    </submittedName>
</protein>
<keyword evidence="4" id="KW-1185">Reference proteome</keyword>
<dbReference type="EMBL" id="FONY01000062">
    <property type="protein sequence ID" value="SFF57332.1"/>
    <property type="molecule type" value="Genomic_DNA"/>
</dbReference>
<dbReference type="InterPro" id="IPR002491">
    <property type="entry name" value="ABC_transptr_periplasmic_BD"/>
</dbReference>
<dbReference type="Gene3D" id="3.40.50.1980">
    <property type="entry name" value="Nitrogenase molybdenum iron protein domain"/>
    <property type="match status" value="2"/>
</dbReference>
<dbReference type="RefSeq" id="WP_221407725.1">
    <property type="nucleotide sequence ID" value="NZ_FONY01000062.1"/>
</dbReference>
<dbReference type="Proteomes" id="UP000199513">
    <property type="component" value="Unassembled WGS sequence"/>
</dbReference>
<dbReference type="SUPFAM" id="SSF53807">
    <property type="entry name" value="Helical backbone' metal receptor"/>
    <property type="match status" value="1"/>
</dbReference>
<evidence type="ECO:0000313" key="3">
    <source>
        <dbReference type="EMBL" id="SFF57332.1"/>
    </source>
</evidence>
<dbReference type="PANTHER" id="PTHR30535">
    <property type="entry name" value="VITAMIN B12-BINDING PROTEIN"/>
    <property type="match status" value="1"/>
</dbReference>
<proteinExistence type="predicted"/>
<dbReference type="PROSITE" id="PS50983">
    <property type="entry name" value="FE_B12_PBP"/>
    <property type="match status" value="1"/>
</dbReference>